<accession>A0AAE1AM65</accession>
<protein>
    <submittedName>
        <fullName evidence="2">Uncharacterized protein</fullName>
    </submittedName>
</protein>
<proteinExistence type="predicted"/>
<name>A0AAE1AM65_9GAST</name>
<evidence type="ECO:0000256" key="1">
    <source>
        <dbReference type="SAM" id="MobiDB-lite"/>
    </source>
</evidence>
<comment type="caution">
    <text evidence="2">The sequence shown here is derived from an EMBL/GenBank/DDBJ whole genome shotgun (WGS) entry which is preliminary data.</text>
</comment>
<keyword evidence="3" id="KW-1185">Reference proteome</keyword>
<sequence>MPQQQRRKGELGQLRSATGMKPGVGLITSRCNSQTGQIDRANNHLGLVLSEIRQDVKLGVIPAPGAPHREVNVFTFHWLVHLPRPRGIISASAV</sequence>
<evidence type="ECO:0000313" key="3">
    <source>
        <dbReference type="Proteomes" id="UP001283361"/>
    </source>
</evidence>
<dbReference type="EMBL" id="JAWDGP010001543">
    <property type="protein sequence ID" value="KAK3790359.1"/>
    <property type="molecule type" value="Genomic_DNA"/>
</dbReference>
<dbReference type="Proteomes" id="UP001283361">
    <property type="component" value="Unassembled WGS sequence"/>
</dbReference>
<dbReference type="AlphaFoldDB" id="A0AAE1AM65"/>
<organism evidence="2 3">
    <name type="scientific">Elysia crispata</name>
    <name type="common">lettuce slug</name>
    <dbReference type="NCBI Taxonomy" id="231223"/>
    <lineage>
        <taxon>Eukaryota</taxon>
        <taxon>Metazoa</taxon>
        <taxon>Spiralia</taxon>
        <taxon>Lophotrochozoa</taxon>
        <taxon>Mollusca</taxon>
        <taxon>Gastropoda</taxon>
        <taxon>Heterobranchia</taxon>
        <taxon>Euthyneura</taxon>
        <taxon>Panpulmonata</taxon>
        <taxon>Sacoglossa</taxon>
        <taxon>Placobranchoidea</taxon>
        <taxon>Plakobranchidae</taxon>
        <taxon>Elysia</taxon>
    </lineage>
</organism>
<evidence type="ECO:0000313" key="2">
    <source>
        <dbReference type="EMBL" id="KAK3790359.1"/>
    </source>
</evidence>
<gene>
    <name evidence="2" type="ORF">RRG08_038425</name>
</gene>
<reference evidence="2" key="1">
    <citation type="journal article" date="2023" name="G3 (Bethesda)">
        <title>A reference genome for the long-term kleptoplast-retaining sea slug Elysia crispata morphotype clarki.</title>
        <authorList>
            <person name="Eastman K.E."/>
            <person name="Pendleton A.L."/>
            <person name="Shaikh M.A."/>
            <person name="Suttiyut T."/>
            <person name="Ogas R."/>
            <person name="Tomko P."/>
            <person name="Gavelis G."/>
            <person name="Widhalm J.R."/>
            <person name="Wisecaver J.H."/>
        </authorList>
    </citation>
    <scope>NUCLEOTIDE SEQUENCE</scope>
    <source>
        <strain evidence="2">ECLA1</strain>
    </source>
</reference>
<feature type="region of interest" description="Disordered" evidence="1">
    <location>
        <begin position="1"/>
        <end position="24"/>
    </location>
</feature>